<dbReference type="Pfam" id="PF19893">
    <property type="entry name" value="DUF6366"/>
    <property type="match status" value="1"/>
</dbReference>
<evidence type="ECO:0008006" key="5">
    <source>
        <dbReference type="Google" id="ProtNLM"/>
    </source>
</evidence>
<proteinExistence type="predicted"/>
<evidence type="ECO:0000313" key="4">
    <source>
        <dbReference type="Proteomes" id="UP000199687"/>
    </source>
</evidence>
<accession>A0A1H9TYK2</accession>
<keyword evidence="2" id="KW-0472">Membrane</keyword>
<dbReference type="RefSeq" id="WP_089742238.1">
    <property type="nucleotide sequence ID" value="NZ_FOGL01000015.1"/>
</dbReference>
<protein>
    <recommendedName>
        <fullName evidence="5">Phage capsid protein</fullName>
    </recommendedName>
</protein>
<keyword evidence="2" id="KW-1133">Transmembrane helix</keyword>
<evidence type="ECO:0000313" key="3">
    <source>
        <dbReference type="EMBL" id="SES01823.1"/>
    </source>
</evidence>
<feature type="compositionally biased region" description="Basic and acidic residues" evidence="1">
    <location>
        <begin position="1"/>
        <end position="22"/>
    </location>
</feature>
<dbReference type="OrthoDB" id="2935923at2"/>
<keyword evidence="2" id="KW-0812">Transmembrane</keyword>
<dbReference type="EMBL" id="FOGL01000015">
    <property type="protein sequence ID" value="SES01823.1"/>
    <property type="molecule type" value="Genomic_DNA"/>
</dbReference>
<feature type="transmembrane region" description="Helical" evidence="2">
    <location>
        <begin position="39"/>
        <end position="61"/>
    </location>
</feature>
<feature type="region of interest" description="Disordered" evidence="1">
    <location>
        <begin position="1"/>
        <end position="32"/>
    </location>
</feature>
<keyword evidence="4" id="KW-1185">Reference proteome</keyword>
<dbReference type="Proteomes" id="UP000199687">
    <property type="component" value="Unassembled WGS sequence"/>
</dbReference>
<dbReference type="InterPro" id="IPR045946">
    <property type="entry name" value="DUF6366"/>
</dbReference>
<evidence type="ECO:0000256" key="1">
    <source>
        <dbReference type="SAM" id="MobiDB-lite"/>
    </source>
</evidence>
<reference evidence="3 4" key="1">
    <citation type="submission" date="2016-10" db="EMBL/GenBank/DDBJ databases">
        <authorList>
            <person name="de Groot N.N."/>
        </authorList>
    </citation>
    <scope>NUCLEOTIDE SEQUENCE [LARGE SCALE GENOMIC DNA]</scope>
    <source>
        <strain evidence="3 4">CGMCC 1.7727</strain>
    </source>
</reference>
<organism evidence="3 4">
    <name type="scientific">Gracilibacillus ureilyticus</name>
    <dbReference type="NCBI Taxonomy" id="531814"/>
    <lineage>
        <taxon>Bacteria</taxon>
        <taxon>Bacillati</taxon>
        <taxon>Bacillota</taxon>
        <taxon>Bacilli</taxon>
        <taxon>Bacillales</taxon>
        <taxon>Bacillaceae</taxon>
        <taxon>Gracilibacillus</taxon>
    </lineage>
</organism>
<gene>
    <name evidence="3" type="ORF">SAMN04487944_11544</name>
</gene>
<evidence type="ECO:0000256" key="2">
    <source>
        <dbReference type="SAM" id="Phobius"/>
    </source>
</evidence>
<sequence length="62" mass="7045">MGPEKESPENRRERMRQEELKHPSSSVHGSGLQDLVGGLGWRGTLIIIVIIILAFIIYQLFK</sequence>
<dbReference type="AlphaFoldDB" id="A0A1H9TYK2"/>
<dbReference type="STRING" id="531814.SAMN04487944_11544"/>
<name>A0A1H9TYK2_9BACI</name>